<dbReference type="CDD" id="cd03228">
    <property type="entry name" value="ABCC_MRP_Like"/>
    <property type="match status" value="1"/>
</dbReference>
<protein>
    <submittedName>
        <fullName evidence="10">ABC transporter ATP-binding protein</fullName>
    </submittedName>
</protein>
<feature type="transmembrane region" description="Helical" evidence="7">
    <location>
        <begin position="54"/>
        <end position="71"/>
    </location>
</feature>
<feature type="transmembrane region" description="Helical" evidence="7">
    <location>
        <begin position="21"/>
        <end position="42"/>
    </location>
</feature>
<dbReference type="SUPFAM" id="SSF90123">
    <property type="entry name" value="ABC transporter transmembrane region"/>
    <property type="match status" value="1"/>
</dbReference>
<evidence type="ECO:0000256" key="2">
    <source>
        <dbReference type="ARBA" id="ARBA00022692"/>
    </source>
</evidence>
<dbReference type="Pfam" id="PF00005">
    <property type="entry name" value="ABC_tran"/>
    <property type="match status" value="1"/>
</dbReference>
<evidence type="ECO:0000256" key="5">
    <source>
        <dbReference type="ARBA" id="ARBA00022989"/>
    </source>
</evidence>
<dbReference type="RefSeq" id="WP_221920081.1">
    <property type="nucleotide sequence ID" value="NZ_CP173660.1"/>
</dbReference>
<dbReference type="SUPFAM" id="SSF52540">
    <property type="entry name" value="P-loop containing nucleoside triphosphate hydrolases"/>
    <property type="match status" value="1"/>
</dbReference>
<dbReference type="SMART" id="SM00382">
    <property type="entry name" value="AAA"/>
    <property type="match status" value="1"/>
</dbReference>
<dbReference type="PROSITE" id="PS50929">
    <property type="entry name" value="ABC_TM1F"/>
    <property type="match status" value="1"/>
</dbReference>
<feature type="domain" description="ABC transporter" evidence="8">
    <location>
        <begin position="335"/>
        <end position="545"/>
    </location>
</feature>
<dbReference type="InterPro" id="IPR011527">
    <property type="entry name" value="ABC1_TM_dom"/>
</dbReference>
<organism evidence="10 11">
    <name type="scientific">Sellimonas caecigallum</name>
    <dbReference type="NCBI Taxonomy" id="2592333"/>
    <lineage>
        <taxon>Bacteria</taxon>
        <taxon>Bacillati</taxon>
        <taxon>Bacillota</taxon>
        <taxon>Clostridia</taxon>
        <taxon>Lachnospirales</taxon>
        <taxon>Lachnospiraceae</taxon>
        <taxon>Sellimonas</taxon>
    </lineage>
</organism>
<proteinExistence type="predicted"/>
<dbReference type="Pfam" id="PF00664">
    <property type="entry name" value="ABC_membrane"/>
    <property type="match status" value="1"/>
</dbReference>
<comment type="caution">
    <text evidence="10">The sequence shown here is derived from an EMBL/GenBank/DDBJ whole genome shotgun (WGS) entry which is preliminary data.</text>
</comment>
<accession>A0ABS7L8W2</accession>
<feature type="transmembrane region" description="Helical" evidence="7">
    <location>
        <begin position="139"/>
        <end position="162"/>
    </location>
</feature>
<dbReference type="InterPro" id="IPR003439">
    <property type="entry name" value="ABC_transporter-like_ATP-bd"/>
</dbReference>
<evidence type="ECO:0000256" key="6">
    <source>
        <dbReference type="ARBA" id="ARBA00023136"/>
    </source>
</evidence>
<dbReference type="Gene3D" id="3.40.50.300">
    <property type="entry name" value="P-loop containing nucleotide triphosphate hydrolases"/>
    <property type="match status" value="1"/>
</dbReference>
<evidence type="ECO:0000259" key="9">
    <source>
        <dbReference type="PROSITE" id="PS50929"/>
    </source>
</evidence>
<evidence type="ECO:0000256" key="4">
    <source>
        <dbReference type="ARBA" id="ARBA00022840"/>
    </source>
</evidence>
<evidence type="ECO:0000313" key="10">
    <source>
        <dbReference type="EMBL" id="MBY0759484.1"/>
    </source>
</evidence>
<dbReference type="InterPro" id="IPR036640">
    <property type="entry name" value="ABC1_TM_sf"/>
</dbReference>
<evidence type="ECO:0000256" key="3">
    <source>
        <dbReference type="ARBA" id="ARBA00022741"/>
    </source>
</evidence>
<dbReference type="PROSITE" id="PS50893">
    <property type="entry name" value="ABC_TRANSPORTER_2"/>
    <property type="match status" value="1"/>
</dbReference>
<keyword evidence="11" id="KW-1185">Reference proteome</keyword>
<evidence type="ECO:0000256" key="7">
    <source>
        <dbReference type="SAM" id="Phobius"/>
    </source>
</evidence>
<dbReference type="Gene3D" id="1.20.1560.10">
    <property type="entry name" value="ABC transporter type 1, transmembrane domain"/>
    <property type="match status" value="1"/>
</dbReference>
<comment type="subcellular location">
    <subcellularLocation>
        <location evidence="1">Cell membrane</location>
        <topology evidence="1">Multi-pass membrane protein</topology>
    </subcellularLocation>
</comment>
<evidence type="ECO:0000313" key="11">
    <source>
        <dbReference type="Proteomes" id="UP000779049"/>
    </source>
</evidence>
<dbReference type="InterPro" id="IPR039421">
    <property type="entry name" value="Type_1_exporter"/>
</dbReference>
<reference evidence="10 11" key="1">
    <citation type="journal article" date="2020" name="New Microbes New Infect">
        <title>Sellimonas caecigallum sp. nov., description and genome sequence of a new member of the Sellimonas genus isolated from the cecum of feral chicken.</title>
        <authorList>
            <person name="Wongkuna S."/>
            <person name="Ghimire S."/>
            <person name="Antony L."/>
            <person name="Chankhamhaengdecha S."/>
            <person name="Janvilisri T."/>
            <person name="Scaria J."/>
        </authorList>
    </citation>
    <scope>NUCLEOTIDE SEQUENCE [LARGE SCALE GENOMIC DNA]</scope>
    <source>
        <strain evidence="10 11">SW451</strain>
    </source>
</reference>
<dbReference type="PROSITE" id="PS00211">
    <property type="entry name" value="ABC_TRANSPORTER_1"/>
    <property type="match status" value="1"/>
</dbReference>
<keyword evidence="6 7" id="KW-0472">Membrane</keyword>
<dbReference type="PANTHER" id="PTHR24221:SF654">
    <property type="entry name" value="ATP-BINDING CASSETTE SUB-FAMILY B MEMBER 6"/>
    <property type="match status" value="1"/>
</dbReference>
<feature type="domain" description="ABC transmembrane type-1" evidence="9">
    <location>
        <begin position="22"/>
        <end position="300"/>
    </location>
</feature>
<keyword evidence="5 7" id="KW-1133">Transmembrane helix</keyword>
<dbReference type="PANTHER" id="PTHR24221">
    <property type="entry name" value="ATP-BINDING CASSETTE SUB-FAMILY B"/>
    <property type="match status" value="1"/>
</dbReference>
<gene>
    <name evidence="10" type="ORF">FLB61_10365</name>
</gene>
<dbReference type="InterPro" id="IPR027417">
    <property type="entry name" value="P-loop_NTPase"/>
</dbReference>
<dbReference type="GO" id="GO:0005524">
    <property type="term" value="F:ATP binding"/>
    <property type="evidence" value="ECO:0007669"/>
    <property type="project" value="UniProtKB-KW"/>
</dbReference>
<keyword evidence="4 10" id="KW-0067">ATP-binding</keyword>
<dbReference type="InterPro" id="IPR017871">
    <property type="entry name" value="ABC_transporter-like_CS"/>
</dbReference>
<dbReference type="EMBL" id="VIRV01000016">
    <property type="protein sequence ID" value="MBY0759484.1"/>
    <property type="molecule type" value="Genomic_DNA"/>
</dbReference>
<name>A0ABS7L8W2_9FIRM</name>
<keyword evidence="3" id="KW-0547">Nucleotide-binding</keyword>
<evidence type="ECO:0000259" key="8">
    <source>
        <dbReference type="PROSITE" id="PS50893"/>
    </source>
</evidence>
<sequence length="545" mass="62620">MKNFKIISTYFRVTQVNKKETFLLIFFSLLSNVPYLFISLLFSMAIRYLTDKNIPMLLWTIIVYFALKLLSKVSQILNLMMERRFHNDVYLKLQSQIIDKLDQIKIQYFSDHSKGEMLNIANGDIKVMAEFGTWLSQEILLFVSVIVSIVVLGKISIGLMILGCVVNSTVIYILNKYNEKYEVLMREGKEKSDEEMQFFSELIVGLKDVKIFQILSQLRKRYRICNDAYIEVHNRQIQNRIISNIISPSITMCTEILLLTYACYHCLQGTFGIETVLIIQSYFGTLFSSLSEFVSALGELRVKKVSVDRYNSFIQSEQNEEFLQYGKIKAEGYDICAEDMSFSYGEHPIFKEYSLNIAPNTLCALTGPSGCGKSTFFHLLLRFEKAKKGQIRIGGTPIGLYPKEQYSGLLTCVLQQPYFFHMSVYENLALIDRDFEKIRKACKDAGIDEYIMSLPEQYDTILEEGAANFSGGQRQRLAIARALLKEAKILLLDEVTSALDVKTASEIMETVSKLKKNHTILMISHKPGEYKWCDRIIPIEKSRAE</sequence>
<keyword evidence="2 7" id="KW-0812">Transmembrane</keyword>
<dbReference type="InterPro" id="IPR003593">
    <property type="entry name" value="AAA+_ATPase"/>
</dbReference>
<dbReference type="Proteomes" id="UP000779049">
    <property type="component" value="Unassembled WGS sequence"/>
</dbReference>
<evidence type="ECO:0000256" key="1">
    <source>
        <dbReference type="ARBA" id="ARBA00004651"/>
    </source>
</evidence>